<evidence type="ECO:0000256" key="1">
    <source>
        <dbReference type="PROSITE-ProRule" id="PRU00047"/>
    </source>
</evidence>
<dbReference type="GO" id="GO:0003676">
    <property type="term" value="F:nucleic acid binding"/>
    <property type="evidence" value="ECO:0007669"/>
    <property type="project" value="InterPro"/>
</dbReference>
<dbReference type="PROSITE" id="PS50158">
    <property type="entry name" value="ZF_CCHC"/>
    <property type="match status" value="1"/>
</dbReference>
<organism evidence="4 5">
    <name type="scientific">Cuscuta europaea</name>
    <name type="common">European dodder</name>
    <dbReference type="NCBI Taxonomy" id="41803"/>
    <lineage>
        <taxon>Eukaryota</taxon>
        <taxon>Viridiplantae</taxon>
        <taxon>Streptophyta</taxon>
        <taxon>Embryophyta</taxon>
        <taxon>Tracheophyta</taxon>
        <taxon>Spermatophyta</taxon>
        <taxon>Magnoliopsida</taxon>
        <taxon>eudicotyledons</taxon>
        <taxon>Gunneridae</taxon>
        <taxon>Pentapetalae</taxon>
        <taxon>asterids</taxon>
        <taxon>lamiids</taxon>
        <taxon>Solanales</taxon>
        <taxon>Convolvulaceae</taxon>
        <taxon>Cuscuteae</taxon>
        <taxon>Cuscuta</taxon>
        <taxon>Cuscuta subgen. Cuscuta</taxon>
    </lineage>
</organism>
<evidence type="ECO:0000313" key="4">
    <source>
        <dbReference type="EMBL" id="CAH9114155.1"/>
    </source>
</evidence>
<dbReference type="Pfam" id="PF00098">
    <property type="entry name" value="zf-CCHC"/>
    <property type="match status" value="1"/>
</dbReference>
<feature type="domain" description="CCHC-type" evidence="3">
    <location>
        <begin position="26"/>
        <end position="42"/>
    </location>
</feature>
<dbReference type="InterPro" id="IPR001878">
    <property type="entry name" value="Znf_CCHC"/>
</dbReference>
<dbReference type="InterPro" id="IPR021109">
    <property type="entry name" value="Peptidase_aspartic_dom_sf"/>
</dbReference>
<reference evidence="4" key="1">
    <citation type="submission" date="2022-07" db="EMBL/GenBank/DDBJ databases">
        <authorList>
            <person name="Macas J."/>
            <person name="Novak P."/>
            <person name="Neumann P."/>
        </authorList>
    </citation>
    <scope>NUCLEOTIDE SEQUENCE</scope>
</reference>
<feature type="region of interest" description="Disordered" evidence="2">
    <location>
        <begin position="47"/>
        <end position="85"/>
    </location>
</feature>
<dbReference type="Pfam" id="PF08284">
    <property type="entry name" value="RVP_2"/>
    <property type="match status" value="1"/>
</dbReference>
<keyword evidence="1" id="KW-0479">Metal-binding</keyword>
<dbReference type="Proteomes" id="UP001152484">
    <property type="component" value="Unassembled WGS sequence"/>
</dbReference>
<name>A0A9P0ZVW2_CUSEU</name>
<keyword evidence="5" id="KW-1185">Reference proteome</keyword>
<feature type="compositionally biased region" description="Polar residues" evidence="2">
    <location>
        <begin position="75"/>
        <end position="85"/>
    </location>
</feature>
<gene>
    <name evidence="4" type="ORF">CEURO_LOCUS20297</name>
</gene>
<dbReference type="GO" id="GO:0008270">
    <property type="term" value="F:zinc ion binding"/>
    <property type="evidence" value="ECO:0007669"/>
    <property type="project" value="UniProtKB-KW"/>
</dbReference>
<evidence type="ECO:0000313" key="5">
    <source>
        <dbReference type="Proteomes" id="UP001152484"/>
    </source>
</evidence>
<evidence type="ECO:0000256" key="2">
    <source>
        <dbReference type="SAM" id="MobiDB-lite"/>
    </source>
</evidence>
<comment type="caution">
    <text evidence="4">The sequence shown here is derived from an EMBL/GenBank/DDBJ whole genome shotgun (WGS) entry which is preliminary data.</text>
</comment>
<dbReference type="PANTHER" id="PTHR15503:SF45">
    <property type="entry name" value="RNA-DIRECTED DNA POLYMERASE HOMOLOG"/>
    <property type="match status" value="1"/>
</dbReference>
<evidence type="ECO:0000259" key="3">
    <source>
        <dbReference type="PROSITE" id="PS50158"/>
    </source>
</evidence>
<dbReference type="SMART" id="SM00343">
    <property type="entry name" value="ZnF_C2HC"/>
    <property type="match status" value="1"/>
</dbReference>
<accession>A0A9P0ZVW2</accession>
<dbReference type="InterPro" id="IPR032567">
    <property type="entry name" value="RTL1-rel"/>
</dbReference>
<keyword evidence="1" id="KW-0862">Zinc</keyword>
<dbReference type="SUPFAM" id="SSF50630">
    <property type="entry name" value="Acid proteases"/>
    <property type="match status" value="1"/>
</dbReference>
<dbReference type="CDD" id="cd00303">
    <property type="entry name" value="retropepsin_like"/>
    <property type="match status" value="1"/>
</dbReference>
<proteinExistence type="predicted"/>
<sequence length="263" mass="28405">MSQGSGMKRCRTCKKNHLGKCRDPPRCYQCGEVGHLKVSCPQLGRAMGAGPSSGATVSRNRTGAPNASGGHDGASASNAPSVNQGKTQARVYAMTEADARANPDSVAGTLKINGRDARILIDTGAQRSFVSETFAGGFNELLVPMTQTLLVSTPLGDDIERDSHYPSCEVEVEVEGQNLTCDFVPLSMIEFDAILGMDWLERHHARVDCYTKVLELESGEGLTLRFEGDRGKSNSCIISAVRARNMMRKGCHTYLTYVVDKAK</sequence>
<protein>
    <recommendedName>
        <fullName evidence="3">CCHC-type domain-containing protein</fullName>
    </recommendedName>
</protein>
<dbReference type="PANTHER" id="PTHR15503">
    <property type="entry name" value="LDOC1 RELATED"/>
    <property type="match status" value="1"/>
</dbReference>
<feature type="compositionally biased region" description="Polar residues" evidence="2">
    <location>
        <begin position="53"/>
        <end position="65"/>
    </location>
</feature>
<keyword evidence="1" id="KW-0863">Zinc-finger</keyword>
<dbReference type="AlphaFoldDB" id="A0A9P0ZVW2"/>
<dbReference type="OrthoDB" id="1747507at2759"/>
<dbReference type="Gene3D" id="2.40.70.10">
    <property type="entry name" value="Acid Proteases"/>
    <property type="match status" value="1"/>
</dbReference>
<dbReference type="EMBL" id="CAMAPE010000062">
    <property type="protein sequence ID" value="CAH9114155.1"/>
    <property type="molecule type" value="Genomic_DNA"/>
</dbReference>